<dbReference type="Proteomes" id="UP001500751">
    <property type="component" value="Unassembled WGS sequence"/>
</dbReference>
<keyword evidence="3" id="KW-1185">Reference proteome</keyword>
<evidence type="ECO:0000313" key="3">
    <source>
        <dbReference type="Proteomes" id="UP001500751"/>
    </source>
</evidence>
<organism evidence="2 3">
    <name type="scientific">Catenulispora yoronensis</name>
    <dbReference type="NCBI Taxonomy" id="450799"/>
    <lineage>
        <taxon>Bacteria</taxon>
        <taxon>Bacillati</taxon>
        <taxon>Actinomycetota</taxon>
        <taxon>Actinomycetes</taxon>
        <taxon>Catenulisporales</taxon>
        <taxon>Catenulisporaceae</taxon>
        <taxon>Catenulispora</taxon>
    </lineage>
</organism>
<reference evidence="3" key="1">
    <citation type="journal article" date="2019" name="Int. J. Syst. Evol. Microbiol.">
        <title>The Global Catalogue of Microorganisms (GCM) 10K type strain sequencing project: providing services to taxonomists for standard genome sequencing and annotation.</title>
        <authorList>
            <consortium name="The Broad Institute Genomics Platform"/>
            <consortium name="The Broad Institute Genome Sequencing Center for Infectious Disease"/>
            <person name="Wu L."/>
            <person name="Ma J."/>
        </authorList>
    </citation>
    <scope>NUCLEOTIDE SEQUENCE [LARGE SCALE GENOMIC DNA]</scope>
    <source>
        <strain evidence="3">JCM 16014</strain>
    </source>
</reference>
<dbReference type="PANTHER" id="PTHR31157:SF1">
    <property type="entry name" value="SCP DOMAIN-CONTAINING PROTEIN"/>
    <property type="match status" value="1"/>
</dbReference>
<dbReference type="CDD" id="cd05379">
    <property type="entry name" value="CAP_bacterial"/>
    <property type="match status" value="1"/>
</dbReference>
<dbReference type="InterPro" id="IPR014044">
    <property type="entry name" value="CAP_dom"/>
</dbReference>
<feature type="domain" description="SCP" evidence="1">
    <location>
        <begin position="4"/>
        <end position="114"/>
    </location>
</feature>
<comment type="caution">
    <text evidence="2">The sequence shown here is derived from an EMBL/GenBank/DDBJ whole genome shotgun (WGS) entry which is preliminary data.</text>
</comment>
<sequence length="119" mass="12838">MTEISNARTTYGAESLEVDPLLVQAASQHTKDMVHSKRFSHTGSDGSTPFSRAQSVGCWTLSKELIARGRPGDDVVGALLKDSQSRPALLSFMNASIGISAQQDPATGDVYWTIELAWL</sequence>
<dbReference type="Gene3D" id="3.40.33.10">
    <property type="entry name" value="CAP"/>
    <property type="match status" value="1"/>
</dbReference>
<protein>
    <recommendedName>
        <fullName evidence="1">SCP domain-containing protein</fullName>
    </recommendedName>
</protein>
<evidence type="ECO:0000313" key="2">
    <source>
        <dbReference type="EMBL" id="GAA2056334.1"/>
    </source>
</evidence>
<dbReference type="Pfam" id="PF00188">
    <property type="entry name" value="CAP"/>
    <property type="match status" value="1"/>
</dbReference>
<dbReference type="PANTHER" id="PTHR31157">
    <property type="entry name" value="SCP DOMAIN-CONTAINING PROTEIN"/>
    <property type="match status" value="1"/>
</dbReference>
<name>A0ABP5GWH3_9ACTN</name>
<accession>A0ABP5GWH3</accession>
<dbReference type="InterPro" id="IPR035940">
    <property type="entry name" value="CAP_sf"/>
</dbReference>
<evidence type="ECO:0000259" key="1">
    <source>
        <dbReference type="Pfam" id="PF00188"/>
    </source>
</evidence>
<gene>
    <name evidence="2" type="ORF">GCM10009839_76800</name>
</gene>
<dbReference type="EMBL" id="BAAAQN010000064">
    <property type="protein sequence ID" value="GAA2056334.1"/>
    <property type="molecule type" value="Genomic_DNA"/>
</dbReference>
<proteinExistence type="predicted"/>
<dbReference type="SUPFAM" id="SSF55797">
    <property type="entry name" value="PR-1-like"/>
    <property type="match status" value="1"/>
</dbReference>